<feature type="region of interest" description="Disordered" evidence="8">
    <location>
        <begin position="1021"/>
        <end position="1042"/>
    </location>
</feature>
<dbReference type="Gene3D" id="3.30.160.60">
    <property type="entry name" value="Classic Zinc Finger"/>
    <property type="match status" value="2"/>
</dbReference>
<feature type="region of interest" description="Disordered" evidence="8">
    <location>
        <begin position="318"/>
        <end position="351"/>
    </location>
</feature>
<feature type="region of interest" description="Disordered" evidence="8">
    <location>
        <begin position="281"/>
        <end position="300"/>
    </location>
</feature>
<keyword evidence="4 7" id="KW-0863">Zinc-finger</keyword>
<feature type="compositionally biased region" description="Basic residues" evidence="8">
    <location>
        <begin position="1021"/>
        <end position="1035"/>
    </location>
</feature>
<comment type="caution">
    <text evidence="10">The sequence shown here is derived from an EMBL/GenBank/DDBJ whole genome shotgun (WGS) entry which is preliminary data.</text>
</comment>
<dbReference type="SUPFAM" id="SSF57667">
    <property type="entry name" value="beta-beta-alpha zinc fingers"/>
    <property type="match status" value="1"/>
</dbReference>
<feature type="region of interest" description="Disordered" evidence="8">
    <location>
        <begin position="1"/>
        <end position="32"/>
    </location>
</feature>
<protein>
    <recommendedName>
        <fullName evidence="9">C2H2-type domain-containing protein</fullName>
    </recommendedName>
</protein>
<feature type="region of interest" description="Disordered" evidence="8">
    <location>
        <begin position="1275"/>
        <end position="1311"/>
    </location>
</feature>
<evidence type="ECO:0000256" key="2">
    <source>
        <dbReference type="ARBA" id="ARBA00022723"/>
    </source>
</evidence>
<feature type="compositionally biased region" description="Low complexity" evidence="8">
    <location>
        <begin position="679"/>
        <end position="694"/>
    </location>
</feature>
<evidence type="ECO:0000256" key="6">
    <source>
        <dbReference type="ARBA" id="ARBA00023242"/>
    </source>
</evidence>
<feature type="domain" description="C2H2-type" evidence="9">
    <location>
        <begin position="1232"/>
        <end position="1262"/>
    </location>
</feature>
<dbReference type="GO" id="GO:0008270">
    <property type="term" value="F:zinc ion binding"/>
    <property type="evidence" value="ECO:0007669"/>
    <property type="project" value="UniProtKB-KW"/>
</dbReference>
<dbReference type="SMART" id="SM00355">
    <property type="entry name" value="ZnF_C2H2"/>
    <property type="match status" value="5"/>
</dbReference>
<evidence type="ECO:0000256" key="4">
    <source>
        <dbReference type="ARBA" id="ARBA00022771"/>
    </source>
</evidence>
<dbReference type="PROSITE" id="PS50157">
    <property type="entry name" value="ZINC_FINGER_C2H2_2"/>
    <property type="match status" value="4"/>
</dbReference>
<feature type="compositionally biased region" description="Low complexity" evidence="8">
    <location>
        <begin position="717"/>
        <end position="728"/>
    </location>
</feature>
<keyword evidence="6" id="KW-0539">Nucleus</keyword>
<evidence type="ECO:0000256" key="1">
    <source>
        <dbReference type="ARBA" id="ARBA00004123"/>
    </source>
</evidence>
<feature type="compositionally biased region" description="Pro residues" evidence="8">
    <location>
        <begin position="561"/>
        <end position="577"/>
    </location>
</feature>
<feature type="compositionally biased region" description="Acidic residues" evidence="8">
    <location>
        <begin position="1300"/>
        <end position="1309"/>
    </location>
</feature>
<keyword evidence="5" id="KW-0862">Zinc</keyword>
<feature type="compositionally biased region" description="Low complexity" evidence="8">
    <location>
        <begin position="416"/>
        <end position="436"/>
    </location>
</feature>
<dbReference type="PANTHER" id="PTHR24406">
    <property type="entry name" value="TRANSCRIPTIONAL REPRESSOR CTCFL-RELATED"/>
    <property type="match status" value="1"/>
</dbReference>
<feature type="region of interest" description="Disordered" evidence="8">
    <location>
        <begin position="679"/>
        <end position="728"/>
    </location>
</feature>
<dbReference type="GO" id="GO:0005634">
    <property type="term" value="C:nucleus"/>
    <property type="evidence" value="ECO:0007669"/>
    <property type="project" value="UniProtKB-SubCell"/>
</dbReference>
<dbReference type="PROSITE" id="PS00028">
    <property type="entry name" value="ZINC_FINGER_C2H2_1"/>
    <property type="match status" value="5"/>
</dbReference>
<feature type="compositionally biased region" description="Basic residues" evidence="8">
    <location>
        <begin position="1"/>
        <end position="16"/>
    </location>
</feature>
<name>A0AAN9AUG8_9CAEN</name>
<feature type="compositionally biased region" description="Low complexity" evidence="8">
    <location>
        <begin position="335"/>
        <end position="348"/>
    </location>
</feature>
<proteinExistence type="predicted"/>
<evidence type="ECO:0000259" key="9">
    <source>
        <dbReference type="PROSITE" id="PS50157"/>
    </source>
</evidence>
<gene>
    <name evidence="10" type="ORF">V1264_007223</name>
</gene>
<feature type="region of interest" description="Disordered" evidence="8">
    <location>
        <begin position="91"/>
        <end position="116"/>
    </location>
</feature>
<feature type="region of interest" description="Disordered" evidence="8">
    <location>
        <begin position="547"/>
        <end position="584"/>
    </location>
</feature>
<organism evidence="10 11">
    <name type="scientific">Littorina saxatilis</name>
    <dbReference type="NCBI Taxonomy" id="31220"/>
    <lineage>
        <taxon>Eukaryota</taxon>
        <taxon>Metazoa</taxon>
        <taxon>Spiralia</taxon>
        <taxon>Lophotrochozoa</taxon>
        <taxon>Mollusca</taxon>
        <taxon>Gastropoda</taxon>
        <taxon>Caenogastropoda</taxon>
        <taxon>Littorinimorpha</taxon>
        <taxon>Littorinoidea</taxon>
        <taxon>Littorinidae</taxon>
        <taxon>Littorina</taxon>
    </lineage>
</organism>
<dbReference type="Proteomes" id="UP001374579">
    <property type="component" value="Unassembled WGS sequence"/>
</dbReference>
<evidence type="ECO:0000313" key="11">
    <source>
        <dbReference type="Proteomes" id="UP001374579"/>
    </source>
</evidence>
<feature type="compositionally biased region" description="Polar residues" evidence="8">
    <location>
        <begin position="288"/>
        <end position="300"/>
    </location>
</feature>
<reference evidence="10 11" key="1">
    <citation type="submission" date="2024-02" db="EMBL/GenBank/DDBJ databases">
        <title>Chromosome-scale genome assembly of the rough periwinkle Littorina saxatilis.</title>
        <authorList>
            <person name="De Jode A."/>
            <person name="Faria R."/>
            <person name="Formenti G."/>
            <person name="Sims Y."/>
            <person name="Smith T.P."/>
            <person name="Tracey A."/>
            <person name="Wood J.M.D."/>
            <person name="Zagrodzka Z.B."/>
            <person name="Johannesson K."/>
            <person name="Butlin R.K."/>
            <person name="Leder E.H."/>
        </authorList>
    </citation>
    <scope>NUCLEOTIDE SEQUENCE [LARGE SCALE GENOMIC DNA]</scope>
    <source>
        <strain evidence="10">Snail1</strain>
        <tissue evidence="10">Muscle</tissue>
    </source>
</reference>
<feature type="domain" description="C2H2-type" evidence="9">
    <location>
        <begin position="1192"/>
        <end position="1220"/>
    </location>
</feature>
<dbReference type="EMBL" id="JBAMIC010000019">
    <property type="protein sequence ID" value="KAK7093478.1"/>
    <property type="molecule type" value="Genomic_DNA"/>
</dbReference>
<feature type="region of interest" description="Disordered" evidence="8">
    <location>
        <begin position="406"/>
        <end position="437"/>
    </location>
</feature>
<feature type="domain" description="C2H2-type" evidence="9">
    <location>
        <begin position="1312"/>
        <end position="1342"/>
    </location>
</feature>
<sequence length="1412" mass="149865">MSHRRKSARPCNKLRRHAADTSSVSSDSDVDHSNKMLLEECISRDIADPVPPTSSSPNLALPADLWHDFQALQAATHLDTASLIRRLITQYGRSGPPEENPEQASPSGEHDLEASAVVSACSDTTSTHTTTFTGGETEYCDSGEIVHCGRSETACGEIDVVTPGGYSAAAPTTVDEDNDGDFLVLDLSTRNPSTNKPASALPLSNDVDMGYAHDNDDGSDGVEKPLDLTMCKPNGASCPPSSLFREDSGGFVINQAPEAHRAPSDSILSALSPEALRTATPSLPRAAHSSQSGTAPSSGHVVSSSLFNLSGLQCASPRVHSGGQISADRHQTKVSTSSGGSSPAPSSSKQKIVQHFLSLPAGHVVSPDNLTDVYNQQALGAVTGTLLPPEALRHISLGSAIQFSPVMTPATPPPSAQSQSHHASSVGSHSVSTSGTMQLPTVTSLEFRGDGTAHERYRTSPDAAKTSQVVTQTMTSLPTSGSAILLDVGSGGLMATAGGFNFPLMATSTGGLVATGTGGLVAIPFLQALPEAFAAAAAAAAAAAQGQQPNVTSTVTTQPQPLHPPPAPPQVPPPPPYSAAVASTTPPKAYKAKIGRPRGQPKAQKPVCKDMKLLTENTLFPGVYTSILKLPWSKRSRGKSSAKIKDVVSNTGSTAVSGAEQHNPSMLVQHEPGEVINSPHQQHQLHQQQQKQPPVSTVGSTEANHHSPLSVPNQEQAASLTSSLSSSASASSTSSVMMVYHNTVMSDQGKPVRRRGRPPKLPVLSQLLSDRKTVGHNLNHHLVEGQHTPMDSDPAASIFSLAPSTMSSLSAQHNFDASVAAFPSNLSESCVNAFSASLAEACVSSVKQEPMEVSDSDVSKLFPALIGTGRAGDHSDIHGQGQQHDLHLKQELSRGAGVALDEGEESRNGEGADDTKAGCSIEEQLQDASLETRFNILANKLGLEIGSPYHASLVLSQANASNSLHGNSNNTTVANNSALYQQMMLSSRSMVEMKPRRRQLNNLIKPSDDCVYTSFRIRPRLSGRRGGKRGGRKRGSKYDVNPDAPSFAMAASECGDSPREKDGVYADGSEVSVVAGSGAGSAVITERIPGAGEVPQRLYQDLYHCKLCNEMLPADSSLLHTCISRTSPPLRSCQECGTMYLSSDPTPHEGSGQPTTTNMCEECALKGQPLSSPALSPSGSVHDQPVNTSDGFACQPCGVHFVNIADYIQHRRTAHLEKMTRQPRKTHTLKTLPCPATGCPRLFHMQAELRRHIAADHPEEAEQGAGLEGEGDVVATTSASPHHNTSQDVDVETVPHPEPEETEGTEEENPQFTCIQDKCGQRFSTPLDLLEHVQSSHEGISQWPCPLPGCSRHFAAERHLRVHLLMHKDEKPLKCPFCNYRCRQKNAMNWHMKKHPESAGHYRKFATMSSDS</sequence>
<dbReference type="InterPro" id="IPR036236">
    <property type="entry name" value="Znf_C2H2_sf"/>
</dbReference>
<feature type="domain" description="C2H2-type" evidence="9">
    <location>
        <begin position="1343"/>
        <end position="1372"/>
    </location>
</feature>
<dbReference type="InterPro" id="IPR050888">
    <property type="entry name" value="ZnF_C2H2-type_TF"/>
</dbReference>
<keyword evidence="11" id="KW-1185">Reference proteome</keyword>
<keyword evidence="3" id="KW-0677">Repeat</keyword>
<dbReference type="InterPro" id="IPR013087">
    <property type="entry name" value="Znf_C2H2_type"/>
</dbReference>
<accession>A0AAN9AUG8</accession>
<evidence type="ECO:0000256" key="3">
    <source>
        <dbReference type="ARBA" id="ARBA00022737"/>
    </source>
</evidence>
<feature type="compositionally biased region" description="Polar residues" evidence="8">
    <location>
        <begin position="1275"/>
        <end position="1288"/>
    </location>
</feature>
<comment type="subcellular location">
    <subcellularLocation>
        <location evidence="1">Nucleus</location>
    </subcellularLocation>
</comment>
<evidence type="ECO:0000256" key="8">
    <source>
        <dbReference type="SAM" id="MobiDB-lite"/>
    </source>
</evidence>
<evidence type="ECO:0000313" key="10">
    <source>
        <dbReference type="EMBL" id="KAK7093478.1"/>
    </source>
</evidence>
<evidence type="ECO:0000256" key="5">
    <source>
        <dbReference type="ARBA" id="ARBA00022833"/>
    </source>
</evidence>
<evidence type="ECO:0000256" key="7">
    <source>
        <dbReference type="PROSITE-ProRule" id="PRU00042"/>
    </source>
</evidence>
<keyword evidence="2" id="KW-0479">Metal-binding</keyword>